<protein>
    <submittedName>
        <fullName evidence="1">Uncharacterized protein</fullName>
    </submittedName>
</protein>
<name>A0A7D5SQJ5_9GAMM</name>
<evidence type="ECO:0000313" key="2">
    <source>
        <dbReference type="Proteomes" id="UP000042738"/>
    </source>
</evidence>
<dbReference type="AlphaFoldDB" id="A0A7D5SQJ5"/>
<evidence type="ECO:0000313" key="1">
    <source>
        <dbReference type="EMBL" id="QLH64573.1"/>
    </source>
</evidence>
<keyword evidence="1" id="KW-0614">Plasmid</keyword>
<accession>A0A7D5SQJ5</accession>
<dbReference type="EMBL" id="CP050857">
    <property type="protein sequence ID" value="QLH64573.1"/>
    <property type="molecule type" value="Genomic_DNA"/>
</dbReference>
<dbReference type="GeneID" id="93738239"/>
<dbReference type="RefSeq" id="WP_185899944.1">
    <property type="nucleotide sequence ID" value="NZ_CP050857.1"/>
</dbReference>
<dbReference type="Proteomes" id="UP000042738">
    <property type="component" value="Plasmid pSsAf2.3-2"/>
</dbReference>
<proteinExistence type="predicted"/>
<gene>
    <name evidence="1" type="ORF">SYMBAF_17335</name>
</gene>
<sequence>MKHDTWYVNTGKLPPDRILSVEYMEKPDVYVPYDFELHGRRQLEKNGLFCITASENNELNTDELNTPYLPGSICVICPHPDAPPAIIFRKPRGILVLSVNNGKKLQEEGSAFSEEEVNKLSTWVMSKTDSLMGMWEKSNANWHRFNN</sequence>
<reference evidence="1 2" key="1">
    <citation type="journal article" date="2014" name="Genome Announc.">
        <title>Whole-Genome Sequence of Serratia symbiotica Strain CWBI-2.3T, a Free-Living Symbiont of the Black Bean Aphid Aphis fabae.</title>
        <authorList>
            <person name="Foray V."/>
            <person name="Grigorescu A.S."/>
            <person name="Sabri A."/>
            <person name="Haubruge E."/>
            <person name="Lognay G."/>
            <person name="Francis F."/>
            <person name="Fauconnier M.L."/>
            <person name="Hance T."/>
            <person name="Thonart P."/>
        </authorList>
    </citation>
    <scope>NUCLEOTIDE SEQUENCE [LARGE SCALE GENOMIC DNA]</scope>
    <source>
        <strain evidence="1">CWBI-2.3</strain>
        <plasmid evidence="1 2">pSsAf2.3-2</plasmid>
    </source>
</reference>
<geneLocation type="plasmid" evidence="1 2">
    <name>pSsAf2.3-2</name>
</geneLocation>
<organism evidence="1 2">
    <name type="scientific">Serratia symbiotica</name>
    <dbReference type="NCBI Taxonomy" id="138074"/>
    <lineage>
        <taxon>Bacteria</taxon>
        <taxon>Pseudomonadati</taxon>
        <taxon>Pseudomonadota</taxon>
        <taxon>Gammaproteobacteria</taxon>
        <taxon>Enterobacterales</taxon>
        <taxon>Yersiniaceae</taxon>
        <taxon>Serratia</taxon>
    </lineage>
</organism>